<protein>
    <submittedName>
        <fullName evidence="2">Uncharacterized protein</fullName>
    </submittedName>
</protein>
<feature type="region of interest" description="Disordered" evidence="1">
    <location>
        <begin position="82"/>
        <end position="107"/>
    </location>
</feature>
<keyword evidence="3" id="KW-1185">Reference proteome</keyword>
<evidence type="ECO:0000256" key="1">
    <source>
        <dbReference type="SAM" id="MobiDB-lite"/>
    </source>
</evidence>
<sequence length="107" mass="11596">MSHFAESSGGGRVRSRLQGARSTHIGSEHGVVLDPVGELSGFSMIPCPDCGLARVVEGWTKKDGDNHGRLYFKCARNGLLDEEEGSVDSPNGDTKKKNLEQKLKNLK</sequence>
<dbReference type="EMBL" id="CAJGYO010000013">
    <property type="protein sequence ID" value="CAD6265512.1"/>
    <property type="molecule type" value="Genomic_DNA"/>
</dbReference>
<accession>A0A811R622</accession>
<proteinExistence type="predicted"/>
<dbReference type="AlphaFoldDB" id="A0A811R622"/>
<evidence type="ECO:0000313" key="2">
    <source>
        <dbReference type="EMBL" id="CAD6265512.1"/>
    </source>
</evidence>
<name>A0A811R622_9POAL</name>
<feature type="compositionally biased region" description="Basic and acidic residues" evidence="1">
    <location>
        <begin position="93"/>
        <end position="107"/>
    </location>
</feature>
<comment type="caution">
    <text evidence="2">The sequence shown here is derived from an EMBL/GenBank/DDBJ whole genome shotgun (WGS) entry which is preliminary data.</text>
</comment>
<dbReference type="Proteomes" id="UP000604825">
    <property type="component" value="Unassembled WGS sequence"/>
</dbReference>
<gene>
    <name evidence="2" type="ORF">NCGR_LOCUS48817</name>
</gene>
<organism evidence="2 3">
    <name type="scientific">Miscanthus lutarioriparius</name>
    <dbReference type="NCBI Taxonomy" id="422564"/>
    <lineage>
        <taxon>Eukaryota</taxon>
        <taxon>Viridiplantae</taxon>
        <taxon>Streptophyta</taxon>
        <taxon>Embryophyta</taxon>
        <taxon>Tracheophyta</taxon>
        <taxon>Spermatophyta</taxon>
        <taxon>Magnoliopsida</taxon>
        <taxon>Liliopsida</taxon>
        <taxon>Poales</taxon>
        <taxon>Poaceae</taxon>
        <taxon>PACMAD clade</taxon>
        <taxon>Panicoideae</taxon>
        <taxon>Andropogonodae</taxon>
        <taxon>Andropogoneae</taxon>
        <taxon>Saccharinae</taxon>
        <taxon>Miscanthus</taxon>
    </lineage>
</organism>
<feature type="region of interest" description="Disordered" evidence="1">
    <location>
        <begin position="1"/>
        <end position="30"/>
    </location>
</feature>
<evidence type="ECO:0000313" key="3">
    <source>
        <dbReference type="Proteomes" id="UP000604825"/>
    </source>
</evidence>
<reference evidence="2" key="1">
    <citation type="submission" date="2020-10" db="EMBL/GenBank/DDBJ databases">
        <authorList>
            <person name="Han B."/>
            <person name="Lu T."/>
            <person name="Zhao Q."/>
            <person name="Huang X."/>
            <person name="Zhao Y."/>
        </authorList>
    </citation>
    <scope>NUCLEOTIDE SEQUENCE</scope>
</reference>
<dbReference type="OrthoDB" id="717245at2759"/>